<evidence type="ECO:0000256" key="5">
    <source>
        <dbReference type="ARBA" id="ARBA00023136"/>
    </source>
</evidence>
<evidence type="ECO:0000256" key="3">
    <source>
        <dbReference type="ARBA" id="ARBA00022692"/>
    </source>
</evidence>
<keyword evidence="5 7" id="KW-0472">Membrane</keyword>
<feature type="transmembrane region" description="Helical" evidence="7">
    <location>
        <begin position="196"/>
        <end position="216"/>
    </location>
</feature>
<comment type="subcellular location">
    <subcellularLocation>
        <location evidence="1">Cell membrane</location>
        <topology evidence="1">Multi-pass membrane protein</topology>
    </subcellularLocation>
</comment>
<evidence type="ECO:0000256" key="6">
    <source>
        <dbReference type="SAM" id="MobiDB-lite"/>
    </source>
</evidence>
<dbReference type="InterPro" id="IPR017039">
    <property type="entry name" value="Virul_fac_BrkB"/>
</dbReference>
<proteinExistence type="predicted"/>
<keyword evidence="3 7" id="KW-0812">Transmembrane</keyword>
<feature type="transmembrane region" description="Helical" evidence="7">
    <location>
        <begin position="228"/>
        <end position="250"/>
    </location>
</feature>
<evidence type="ECO:0000313" key="9">
    <source>
        <dbReference type="Proteomes" id="UP001327225"/>
    </source>
</evidence>
<evidence type="ECO:0000313" key="8">
    <source>
        <dbReference type="EMBL" id="WQQ25742.1"/>
    </source>
</evidence>
<accession>A0ABZ0ZQ38</accession>
<dbReference type="NCBIfam" id="TIGR00765">
    <property type="entry name" value="yihY_not_rbn"/>
    <property type="match status" value="1"/>
</dbReference>
<protein>
    <submittedName>
        <fullName evidence="8">YihY/virulence factor BrkB family protein</fullName>
    </submittedName>
</protein>
<keyword evidence="2" id="KW-1003">Cell membrane</keyword>
<dbReference type="Proteomes" id="UP001327225">
    <property type="component" value="Chromosome"/>
</dbReference>
<dbReference type="PIRSF" id="PIRSF035875">
    <property type="entry name" value="RNase_BN"/>
    <property type="match status" value="1"/>
</dbReference>
<feature type="transmembrane region" description="Helical" evidence="7">
    <location>
        <begin position="42"/>
        <end position="71"/>
    </location>
</feature>
<feature type="transmembrane region" description="Helical" evidence="7">
    <location>
        <begin position="155"/>
        <end position="176"/>
    </location>
</feature>
<evidence type="ECO:0000256" key="2">
    <source>
        <dbReference type="ARBA" id="ARBA00022475"/>
    </source>
</evidence>
<keyword evidence="9" id="KW-1185">Reference proteome</keyword>
<feature type="transmembrane region" description="Helical" evidence="7">
    <location>
        <begin position="262"/>
        <end position="284"/>
    </location>
</feature>
<keyword evidence="4 7" id="KW-1133">Transmembrane helix</keyword>
<dbReference type="Pfam" id="PF03631">
    <property type="entry name" value="Virul_fac_BrkB"/>
    <property type="match status" value="1"/>
</dbReference>
<evidence type="ECO:0000256" key="1">
    <source>
        <dbReference type="ARBA" id="ARBA00004651"/>
    </source>
</evidence>
<feature type="transmembrane region" description="Helical" evidence="7">
    <location>
        <begin position="111"/>
        <end position="134"/>
    </location>
</feature>
<dbReference type="PANTHER" id="PTHR30213:SF0">
    <property type="entry name" value="UPF0761 MEMBRANE PROTEIN YIHY"/>
    <property type="match status" value="1"/>
</dbReference>
<name>A0ABZ0ZQ38_9ACTN</name>
<gene>
    <name evidence="8" type="ORF">SHK19_17465</name>
</gene>
<feature type="region of interest" description="Disordered" evidence="6">
    <location>
        <begin position="292"/>
        <end position="328"/>
    </location>
</feature>
<reference evidence="9" key="1">
    <citation type="submission" date="2023-12" db="EMBL/GenBank/DDBJ databases">
        <title>Novel species in genus Nocardioides.</title>
        <authorList>
            <person name="Zhou H."/>
        </authorList>
    </citation>
    <scope>NUCLEOTIDE SEQUENCE [LARGE SCALE GENOMIC DNA]</scope>
    <source>
        <strain evidence="9">HM61</strain>
    </source>
</reference>
<dbReference type="EMBL" id="CP141059">
    <property type="protein sequence ID" value="WQQ25742.1"/>
    <property type="molecule type" value="Genomic_DNA"/>
</dbReference>
<organism evidence="8 9">
    <name type="scientific">Nocardioides bizhenqiangii</name>
    <dbReference type="NCBI Taxonomy" id="3095076"/>
    <lineage>
        <taxon>Bacteria</taxon>
        <taxon>Bacillati</taxon>
        <taxon>Actinomycetota</taxon>
        <taxon>Actinomycetes</taxon>
        <taxon>Propionibacteriales</taxon>
        <taxon>Nocardioidaceae</taxon>
        <taxon>Nocardioides</taxon>
    </lineage>
</organism>
<dbReference type="PANTHER" id="PTHR30213">
    <property type="entry name" value="INNER MEMBRANE PROTEIN YHJD"/>
    <property type="match status" value="1"/>
</dbReference>
<dbReference type="RefSeq" id="WP_322937000.1">
    <property type="nucleotide sequence ID" value="NZ_CP141059.1"/>
</dbReference>
<evidence type="ECO:0000256" key="7">
    <source>
        <dbReference type="SAM" id="Phobius"/>
    </source>
</evidence>
<sequence>MTAQVTRDNLEGQQADSPSEIPRAGWFQVVKRAWKEAKSDQVPLLAAGVAFYSFLALFPAMIAAVMLYGLVRDPADVQRQVDDLTAALPSDAASVLTTQLEAITSTSSGSLGLGLLVSLVLALWTASGGVGNILSAINIAYDEEETRGFVKRKALSLLLTLAAIVFVVVAISLIAVAPALLDNLVDAGPVRWGMEALRWLGLVAAMSFALAVLYRVAPDRDDAQFKWVSVGAVVATVVWLVASLGFSLYVDNFGSYNKTYGALAGVVVLLLWLWLTMYVVLLGAEINAEAEQQTAKDTTVGPDEPLGQRGAVKADSLPGDQPPRPERP</sequence>
<evidence type="ECO:0000256" key="4">
    <source>
        <dbReference type="ARBA" id="ARBA00022989"/>
    </source>
</evidence>